<sequence length="304" mass="33918">MSILVFGHKNPDTDSICSAIAMAELQTKLGKDIKAVRLGNLNKETEYILNYFNIELPELIEKVKDEQEVILVDHNEKGQSVDNRDNSKILLIVDHHKIDLSTADPINLRFETVGCTSTIIAKLFKENNLVPSKEIAGLMLSAIISDTLLFKSPTCTDEDIKQAKYLAEIAEIDYEKYGMDMLIAGTSVDDKTAEEIYNMDMKPFSFGDQTATVAQVNTVNINDILKRKNELIKVMQEKIKNDKLSFALLMITDIVNKGTELLVVGDKTLANKTFGLDMSKDTVYLEGVVSRKKQIVPPLTNAAN</sequence>
<accession>A0AA46DWZ5</accession>
<evidence type="ECO:0000256" key="1">
    <source>
        <dbReference type="ARBA" id="ARBA00001936"/>
    </source>
</evidence>
<dbReference type="SUPFAM" id="SSF64182">
    <property type="entry name" value="DHH phosphoesterases"/>
    <property type="match status" value="1"/>
</dbReference>
<dbReference type="PANTHER" id="PTHR47618">
    <property type="entry name" value="BIFUNCTIONAL OLIGORIBONUCLEASE AND PAP PHOSPHATASE NRNA"/>
    <property type="match status" value="1"/>
</dbReference>
<evidence type="ECO:0000256" key="4">
    <source>
        <dbReference type="ARBA" id="ARBA00022801"/>
    </source>
</evidence>
<name>A0AA46DWZ5_9FUSO</name>
<feature type="domain" description="DHHA2" evidence="8">
    <location>
        <begin position="178"/>
        <end position="303"/>
    </location>
</feature>
<dbReference type="InterPro" id="IPR051319">
    <property type="entry name" value="Oligoribo/pAp-PDE_c-di-AMP_PDE"/>
</dbReference>
<keyword evidence="4" id="KW-0378">Hydrolase</keyword>
<evidence type="ECO:0000256" key="6">
    <source>
        <dbReference type="ARBA" id="ARBA00032535"/>
    </source>
</evidence>
<keyword evidence="5" id="KW-0464">Manganese</keyword>
<dbReference type="Pfam" id="PF01368">
    <property type="entry name" value="DHH"/>
    <property type="match status" value="1"/>
</dbReference>
<dbReference type="SMART" id="SM01131">
    <property type="entry name" value="DHHA2"/>
    <property type="match status" value="1"/>
</dbReference>
<evidence type="ECO:0000313" key="9">
    <source>
        <dbReference type="EMBL" id="TDT67016.1"/>
    </source>
</evidence>
<dbReference type="Pfam" id="PF02833">
    <property type="entry name" value="DHHA2"/>
    <property type="match status" value="1"/>
</dbReference>
<reference evidence="9 10" key="1">
    <citation type="submission" date="2019-03" db="EMBL/GenBank/DDBJ databases">
        <title>Genomic Encyclopedia of Type Strains, Phase IV (KMG-IV): sequencing the most valuable type-strain genomes for metagenomic binning, comparative biology and taxonomic classification.</title>
        <authorList>
            <person name="Goeker M."/>
        </authorList>
    </citation>
    <scope>NUCLEOTIDE SEQUENCE [LARGE SCALE GENOMIC DNA]</scope>
    <source>
        <strain evidence="9 10">DSM 100055</strain>
    </source>
</reference>
<dbReference type="GO" id="GO:0046872">
    <property type="term" value="F:metal ion binding"/>
    <property type="evidence" value="ECO:0007669"/>
    <property type="project" value="UniProtKB-KW"/>
</dbReference>
<protein>
    <recommendedName>
        <fullName evidence="2">inorganic diphosphatase</fullName>
        <ecNumber evidence="2">3.6.1.1</ecNumber>
    </recommendedName>
    <alternativeName>
        <fullName evidence="6">Pyrophosphate phospho-hydrolase</fullName>
    </alternativeName>
</protein>
<dbReference type="Gene3D" id="3.90.1640.10">
    <property type="entry name" value="inorganic pyrophosphatase (n-terminal core)"/>
    <property type="match status" value="1"/>
</dbReference>
<dbReference type="InterPro" id="IPR001667">
    <property type="entry name" value="DDH_dom"/>
</dbReference>
<evidence type="ECO:0000259" key="8">
    <source>
        <dbReference type="SMART" id="SM01131"/>
    </source>
</evidence>
<dbReference type="EMBL" id="SOBG01000012">
    <property type="protein sequence ID" value="TDT67016.1"/>
    <property type="molecule type" value="Genomic_DNA"/>
</dbReference>
<dbReference type="EC" id="3.6.1.1" evidence="2"/>
<dbReference type="Proteomes" id="UP000294678">
    <property type="component" value="Unassembled WGS sequence"/>
</dbReference>
<evidence type="ECO:0000256" key="7">
    <source>
        <dbReference type="ARBA" id="ARBA00047820"/>
    </source>
</evidence>
<gene>
    <name evidence="9" type="ORF">EV215_2064</name>
</gene>
<dbReference type="InterPro" id="IPR038222">
    <property type="entry name" value="DHHA2_dom_sf"/>
</dbReference>
<evidence type="ECO:0000256" key="5">
    <source>
        <dbReference type="ARBA" id="ARBA00023211"/>
    </source>
</evidence>
<dbReference type="RefSeq" id="WP_134113912.1">
    <property type="nucleotide sequence ID" value="NZ_SOBG01000012.1"/>
</dbReference>
<keyword evidence="10" id="KW-1185">Reference proteome</keyword>
<comment type="catalytic activity">
    <reaction evidence="7">
        <text>diphosphate + H2O = 2 phosphate + H(+)</text>
        <dbReference type="Rhea" id="RHEA:24576"/>
        <dbReference type="ChEBI" id="CHEBI:15377"/>
        <dbReference type="ChEBI" id="CHEBI:15378"/>
        <dbReference type="ChEBI" id="CHEBI:33019"/>
        <dbReference type="ChEBI" id="CHEBI:43474"/>
        <dbReference type="EC" id="3.6.1.1"/>
    </reaction>
</comment>
<organism evidence="9 10">
    <name type="scientific">Hypnocyclicus thermotrophus</name>
    <dbReference type="NCBI Taxonomy" id="1627895"/>
    <lineage>
        <taxon>Bacteria</taxon>
        <taxon>Fusobacteriati</taxon>
        <taxon>Fusobacteriota</taxon>
        <taxon>Fusobacteriia</taxon>
        <taxon>Fusobacteriales</taxon>
        <taxon>Fusobacteriaceae</taxon>
        <taxon>Hypnocyclicus</taxon>
    </lineage>
</organism>
<evidence type="ECO:0000256" key="2">
    <source>
        <dbReference type="ARBA" id="ARBA00012146"/>
    </source>
</evidence>
<dbReference type="Gene3D" id="3.10.310.20">
    <property type="entry name" value="DHHA2 domain"/>
    <property type="match status" value="1"/>
</dbReference>
<dbReference type="GO" id="GO:0005737">
    <property type="term" value="C:cytoplasm"/>
    <property type="evidence" value="ECO:0007669"/>
    <property type="project" value="InterPro"/>
</dbReference>
<evidence type="ECO:0000256" key="3">
    <source>
        <dbReference type="ARBA" id="ARBA00022723"/>
    </source>
</evidence>
<comment type="caution">
    <text evidence="9">The sequence shown here is derived from an EMBL/GenBank/DDBJ whole genome shotgun (WGS) entry which is preliminary data.</text>
</comment>
<dbReference type="AlphaFoldDB" id="A0AA46DWZ5"/>
<dbReference type="GO" id="GO:0004427">
    <property type="term" value="F:inorganic diphosphate phosphatase activity"/>
    <property type="evidence" value="ECO:0007669"/>
    <property type="project" value="UniProtKB-EC"/>
</dbReference>
<dbReference type="FunFam" id="3.90.1640.10:FF:000001">
    <property type="entry name" value="Probable manganese-dependent inorganic pyrophosphatase"/>
    <property type="match status" value="1"/>
</dbReference>
<evidence type="ECO:0000313" key="10">
    <source>
        <dbReference type="Proteomes" id="UP000294678"/>
    </source>
</evidence>
<dbReference type="InterPro" id="IPR038763">
    <property type="entry name" value="DHH_sf"/>
</dbReference>
<dbReference type="PANTHER" id="PTHR47618:SF1">
    <property type="entry name" value="BIFUNCTIONAL OLIGORIBONUCLEASE AND PAP PHOSPHATASE NRNA"/>
    <property type="match status" value="1"/>
</dbReference>
<comment type="cofactor">
    <cofactor evidence="1">
        <name>Mn(2+)</name>
        <dbReference type="ChEBI" id="CHEBI:29035"/>
    </cofactor>
</comment>
<proteinExistence type="predicted"/>
<dbReference type="InterPro" id="IPR004097">
    <property type="entry name" value="DHHA2"/>
</dbReference>
<dbReference type="NCBIfam" id="NF003877">
    <property type="entry name" value="PRK05427.1"/>
    <property type="match status" value="1"/>
</dbReference>
<keyword evidence="3" id="KW-0479">Metal-binding</keyword>